<dbReference type="Gene3D" id="1.10.287.950">
    <property type="entry name" value="Methyl-accepting chemotaxis protein"/>
    <property type="match status" value="1"/>
</dbReference>
<name>A0ABS8D7E6_9NEIS</name>
<keyword evidence="4" id="KW-0812">Transmembrane</keyword>
<protein>
    <submittedName>
        <fullName evidence="6">Methyl-accepting chemotaxis protein</fullName>
    </submittedName>
</protein>
<dbReference type="EMBL" id="JAJBZT010000005">
    <property type="protein sequence ID" value="MCB6183958.1"/>
    <property type="molecule type" value="Genomic_DNA"/>
</dbReference>
<evidence type="ECO:0000259" key="5">
    <source>
        <dbReference type="PROSITE" id="PS50111"/>
    </source>
</evidence>
<sequence>MTVITPRLIVGLALPAIAGAAALLIAASNQGIALWLVIAFLATAAISVFVVASAIKHTIEVNIAHLKMNEVTETATQPDNNLPEFCKEVLPVWRGQVSMVSTHAESAINQLAERFNSIYQRLQTTISMSNASAGDSLASLLQESKAHLESIITHLQSTLSQKESLLQEMSKLSSITESLQRMGEEVGEIAKRTNLLALNAAIEAARAGEAGRGFAVVADEVRNLSNLSGETGKRISETVSTVNQSIIATYQISKQYSQQDEHTVRDSSQTINDVMQKFETSAYFLKANSDELVSTSQSVSNEVADILVALQFQDRISQMLAHIGSDIERLEGEVKRSDQLQLDTKAWLNQLKSTYTTPEQHALHHGGSVSSNKPPESEITFF</sequence>
<evidence type="ECO:0000256" key="3">
    <source>
        <dbReference type="SAM" id="MobiDB-lite"/>
    </source>
</evidence>
<dbReference type="SUPFAM" id="SSF58104">
    <property type="entry name" value="Methyl-accepting chemotaxis protein (MCP) signaling domain"/>
    <property type="match status" value="1"/>
</dbReference>
<feature type="transmembrane region" description="Helical" evidence="4">
    <location>
        <begin position="32"/>
        <end position="55"/>
    </location>
</feature>
<dbReference type="SMART" id="SM00283">
    <property type="entry name" value="MA"/>
    <property type="match status" value="1"/>
</dbReference>
<dbReference type="PROSITE" id="PS50111">
    <property type="entry name" value="CHEMOTAXIS_TRANSDUC_2"/>
    <property type="match status" value="1"/>
</dbReference>
<reference evidence="6" key="1">
    <citation type="submission" date="2021-10" db="EMBL/GenBank/DDBJ databases">
        <title>The complete genome sequence of Leeia sp. TBRC 13508.</title>
        <authorList>
            <person name="Charoenyingcharoen P."/>
            <person name="Yukphan P."/>
        </authorList>
    </citation>
    <scope>NUCLEOTIDE SEQUENCE</scope>
    <source>
        <strain evidence="6">TBRC 13508</strain>
    </source>
</reference>
<keyword evidence="1 2" id="KW-0807">Transducer</keyword>
<dbReference type="Proteomes" id="UP001165395">
    <property type="component" value="Unassembled WGS sequence"/>
</dbReference>
<dbReference type="Pfam" id="PF00015">
    <property type="entry name" value="MCPsignal"/>
    <property type="match status" value="1"/>
</dbReference>
<dbReference type="RefSeq" id="WP_227180740.1">
    <property type="nucleotide sequence ID" value="NZ_JAJBZT010000005.1"/>
</dbReference>
<keyword evidence="4" id="KW-0472">Membrane</keyword>
<dbReference type="PANTHER" id="PTHR32089">
    <property type="entry name" value="METHYL-ACCEPTING CHEMOTAXIS PROTEIN MCPB"/>
    <property type="match status" value="1"/>
</dbReference>
<accession>A0ABS8D7E6</accession>
<gene>
    <name evidence="6" type="ORF">LIN78_10420</name>
</gene>
<evidence type="ECO:0000256" key="1">
    <source>
        <dbReference type="ARBA" id="ARBA00023224"/>
    </source>
</evidence>
<feature type="region of interest" description="Disordered" evidence="3">
    <location>
        <begin position="358"/>
        <end position="382"/>
    </location>
</feature>
<evidence type="ECO:0000313" key="6">
    <source>
        <dbReference type="EMBL" id="MCB6183958.1"/>
    </source>
</evidence>
<dbReference type="InterPro" id="IPR004089">
    <property type="entry name" value="MCPsignal_dom"/>
</dbReference>
<evidence type="ECO:0000256" key="4">
    <source>
        <dbReference type="SAM" id="Phobius"/>
    </source>
</evidence>
<evidence type="ECO:0000313" key="7">
    <source>
        <dbReference type="Proteomes" id="UP001165395"/>
    </source>
</evidence>
<keyword evidence="7" id="KW-1185">Reference proteome</keyword>
<comment type="caution">
    <text evidence="6">The sequence shown here is derived from an EMBL/GenBank/DDBJ whole genome shotgun (WGS) entry which is preliminary data.</text>
</comment>
<keyword evidence="4" id="KW-1133">Transmembrane helix</keyword>
<proteinExistence type="predicted"/>
<feature type="domain" description="Methyl-accepting transducer" evidence="5">
    <location>
        <begin position="106"/>
        <end position="311"/>
    </location>
</feature>
<dbReference type="PANTHER" id="PTHR32089:SF112">
    <property type="entry name" value="LYSOZYME-LIKE PROTEIN-RELATED"/>
    <property type="match status" value="1"/>
</dbReference>
<evidence type="ECO:0000256" key="2">
    <source>
        <dbReference type="PROSITE-ProRule" id="PRU00284"/>
    </source>
</evidence>
<organism evidence="6 7">
    <name type="scientific">Leeia speluncae</name>
    <dbReference type="NCBI Taxonomy" id="2884804"/>
    <lineage>
        <taxon>Bacteria</taxon>
        <taxon>Pseudomonadati</taxon>
        <taxon>Pseudomonadota</taxon>
        <taxon>Betaproteobacteria</taxon>
        <taxon>Neisseriales</taxon>
        <taxon>Leeiaceae</taxon>
        <taxon>Leeia</taxon>
    </lineage>
</organism>